<dbReference type="Pfam" id="PF00254">
    <property type="entry name" value="FKBP_C"/>
    <property type="match status" value="1"/>
</dbReference>
<dbReference type="Gene3D" id="3.10.50.40">
    <property type="match status" value="1"/>
</dbReference>
<dbReference type="FunFam" id="3.10.50.40:FF:000006">
    <property type="entry name" value="Peptidyl-prolyl cis-trans isomerase"/>
    <property type="match status" value="1"/>
</dbReference>
<proteinExistence type="predicted"/>
<evidence type="ECO:0000256" key="3">
    <source>
        <dbReference type="ARBA" id="ARBA00023110"/>
    </source>
</evidence>
<evidence type="ECO:0000313" key="8">
    <source>
        <dbReference type="EMBL" id="NDJ94940.1"/>
    </source>
</evidence>
<keyword evidence="4 5" id="KW-0413">Isomerase</keyword>
<dbReference type="GO" id="GO:0005783">
    <property type="term" value="C:endoplasmic reticulum"/>
    <property type="evidence" value="ECO:0007669"/>
    <property type="project" value="TreeGrafter"/>
</dbReference>
<keyword evidence="3 5" id="KW-0697">Rotamase</keyword>
<evidence type="ECO:0000259" key="7">
    <source>
        <dbReference type="PROSITE" id="PS50059"/>
    </source>
</evidence>
<evidence type="ECO:0000256" key="1">
    <source>
        <dbReference type="ARBA" id="ARBA00000971"/>
    </source>
</evidence>
<dbReference type="PANTHER" id="PTHR45779">
    <property type="entry name" value="PEPTIDYLPROLYL ISOMERASE"/>
    <property type="match status" value="1"/>
</dbReference>
<dbReference type="PANTHER" id="PTHR45779:SF7">
    <property type="entry name" value="PEPTIDYLPROLYL ISOMERASE"/>
    <property type="match status" value="1"/>
</dbReference>
<feature type="chain" id="PRO_5026130225" description="peptidylprolyl isomerase" evidence="6">
    <location>
        <begin position="20"/>
        <end position="142"/>
    </location>
</feature>
<evidence type="ECO:0000256" key="2">
    <source>
        <dbReference type="ARBA" id="ARBA00013194"/>
    </source>
</evidence>
<feature type="domain" description="PPIase FKBP-type" evidence="7">
    <location>
        <begin position="42"/>
        <end position="130"/>
    </location>
</feature>
<dbReference type="InterPro" id="IPR001179">
    <property type="entry name" value="PPIase_FKBP_dom"/>
</dbReference>
<evidence type="ECO:0000256" key="4">
    <source>
        <dbReference type="ARBA" id="ARBA00023235"/>
    </source>
</evidence>
<dbReference type="PROSITE" id="PS50059">
    <property type="entry name" value="FKBP_PPIASE"/>
    <property type="match status" value="1"/>
</dbReference>
<dbReference type="EC" id="5.2.1.8" evidence="2 5"/>
<dbReference type="AlphaFoldDB" id="A0A6G3MLP4"/>
<keyword evidence="6" id="KW-0732">Signal</keyword>
<feature type="signal peptide" evidence="6">
    <location>
        <begin position="1"/>
        <end position="19"/>
    </location>
</feature>
<dbReference type="SUPFAM" id="SSF54534">
    <property type="entry name" value="FKBP-like"/>
    <property type="match status" value="1"/>
</dbReference>
<evidence type="ECO:0000256" key="6">
    <source>
        <dbReference type="SAM" id="SignalP"/>
    </source>
</evidence>
<evidence type="ECO:0000256" key="5">
    <source>
        <dbReference type="PROSITE-ProRule" id="PRU00277"/>
    </source>
</evidence>
<sequence length="142" mass="15778">MFILLKLAILFAFFIPSEQKFDKLSIEVLSLPEVCQTKTKKGDMITVHYKGMLTDGAVFDASYNRNSPFDFKVGVGQVIQGWDRGLIGMCHGEKRKLNIPSELGYGHRGAGSSIPPDSDLIFEVELLKINGQKLTDDANQDL</sequence>
<dbReference type="InterPro" id="IPR046357">
    <property type="entry name" value="PPIase_dom_sf"/>
</dbReference>
<dbReference type="InterPro" id="IPR044609">
    <property type="entry name" value="FKBP2/11"/>
</dbReference>
<reference evidence="8" key="1">
    <citation type="submission" date="2018-11" db="EMBL/GenBank/DDBJ databases">
        <title>Henneguya salminicola genome and transcriptome.</title>
        <authorList>
            <person name="Yahalomi D."/>
            <person name="Atkinson S.D."/>
            <person name="Neuhof M."/>
            <person name="Chang E.S."/>
            <person name="Philippe H."/>
            <person name="Cartwright P."/>
            <person name="Bartholomew J.L."/>
            <person name="Huchon D."/>
        </authorList>
    </citation>
    <scope>NUCLEOTIDE SEQUENCE</scope>
    <source>
        <strain evidence="8">Hz1</strain>
        <tissue evidence="8">Whole</tissue>
    </source>
</reference>
<protein>
    <recommendedName>
        <fullName evidence="2 5">peptidylprolyl isomerase</fullName>
        <ecNumber evidence="2 5">5.2.1.8</ecNumber>
    </recommendedName>
</protein>
<dbReference type="GO" id="GO:0003755">
    <property type="term" value="F:peptidyl-prolyl cis-trans isomerase activity"/>
    <property type="evidence" value="ECO:0007669"/>
    <property type="project" value="UniProtKB-KW"/>
</dbReference>
<organism evidence="8">
    <name type="scientific">Henneguya salminicola</name>
    <name type="common">Myxosporean</name>
    <dbReference type="NCBI Taxonomy" id="69463"/>
    <lineage>
        <taxon>Eukaryota</taxon>
        <taxon>Metazoa</taxon>
        <taxon>Cnidaria</taxon>
        <taxon>Myxozoa</taxon>
        <taxon>Myxosporea</taxon>
        <taxon>Bivalvulida</taxon>
        <taxon>Platysporina</taxon>
        <taxon>Myxobolidae</taxon>
        <taxon>Henneguya</taxon>
    </lineage>
</organism>
<comment type="catalytic activity">
    <reaction evidence="1 5">
        <text>[protein]-peptidylproline (omega=180) = [protein]-peptidylproline (omega=0)</text>
        <dbReference type="Rhea" id="RHEA:16237"/>
        <dbReference type="Rhea" id="RHEA-COMP:10747"/>
        <dbReference type="Rhea" id="RHEA-COMP:10748"/>
        <dbReference type="ChEBI" id="CHEBI:83833"/>
        <dbReference type="ChEBI" id="CHEBI:83834"/>
        <dbReference type="EC" id="5.2.1.8"/>
    </reaction>
</comment>
<dbReference type="EMBL" id="GHBP01013321">
    <property type="protein sequence ID" value="NDJ94940.1"/>
    <property type="molecule type" value="Transcribed_RNA"/>
</dbReference>
<name>A0A6G3MLP4_HENSL</name>
<accession>A0A6G3MLP4</accession>